<evidence type="ECO:0000256" key="3">
    <source>
        <dbReference type="ARBA" id="ARBA00022734"/>
    </source>
</evidence>
<evidence type="ECO:0000259" key="8">
    <source>
        <dbReference type="PROSITE" id="PS50041"/>
    </source>
</evidence>
<dbReference type="PROSITE" id="PS50041">
    <property type="entry name" value="C_TYPE_LECTIN_2"/>
    <property type="match status" value="1"/>
</dbReference>
<evidence type="ECO:0000256" key="6">
    <source>
        <dbReference type="ARBA" id="ARBA00023157"/>
    </source>
</evidence>
<dbReference type="EMBL" id="JBBHLL010000640">
    <property type="protein sequence ID" value="KAK7799052.1"/>
    <property type="molecule type" value="Genomic_DNA"/>
</dbReference>
<dbReference type="GO" id="GO:0004888">
    <property type="term" value="F:transmembrane signaling receptor activity"/>
    <property type="evidence" value="ECO:0007669"/>
    <property type="project" value="TreeGrafter"/>
</dbReference>
<dbReference type="Pfam" id="PF00059">
    <property type="entry name" value="Lectin_C"/>
    <property type="match status" value="1"/>
</dbReference>
<dbReference type="Gene3D" id="3.10.100.10">
    <property type="entry name" value="Mannose-Binding Protein A, subunit A"/>
    <property type="match status" value="1"/>
</dbReference>
<comment type="subcellular location">
    <subcellularLocation>
        <location evidence="1">Membrane</location>
        <topology evidence="1">Single-pass membrane protein</topology>
    </subcellularLocation>
</comment>
<dbReference type="GO" id="GO:0030220">
    <property type="term" value="P:platelet formation"/>
    <property type="evidence" value="ECO:0007669"/>
    <property type="project" value="TreeGrafter"/>
</dbReference>
<dbReference type="GO" id="GO:0030246">
    <property type="term" value="F:carbohydrate binding"/>
    <property type="evidence" value="ECO:0007669"/>
    <property type="project" value="UniProtKB-KW"/>
</dbReference>
<feature type="domain" description="C-type lectin" evidence="8">
    <location>
        <begin position="125"/>
        <end position="233"/>
    </location>
</feature>
<keyword evidence="3" id="KW-0430">Lectin</keyword>
<gene>
    <name evidence="9" type="ORF">U0070_027081</name>
</gene>
<evidence type="ECO:0000256" key="4">
    <source>
        <dbReference type="ARBA" id="ARBA00022989"/>
    </source>
</evidence>
<accession>A0AAW0H8A2</accession>
<dbReference type="CDD" id="cd03593">
    <property type="entry name" value="CLECT_NK_receptors_like"/>
    <property type="match status" value="1"/>
</dbReference>
<proteinExistence type="predicted"/>
<dbReference type="GO" id="GO:0007165">
    <property type="term" value="P:signal transduction"/>
    <property type="evidence" value="ECO:0007669"/>
    <property type="project" value="TreeGrafter"/>
</dbReference>
<dbReference type="InterPro" id="IPR033992">
    <property type="entry name" value="NKR-like_CTLD"/>
</dbReference>
<dbReference type="GO" id="GO:0005886">
    <property type="term" value="C:plasma membrane"/>
    <property type="evidence" value="ECO:0007669"/>
    <property type="project" value="TreeGrafter"/>
</dbReference>
<name>A0AAW0H8A2_MYOGA</name>
<evidence type="ECO:0000256" key="5">
    <source>
        <dbReference type="ARBA" id="ARBA00023136"/>
    </source>
</evidence>
<sequence>MQDEDGYITLNIKPRKPTLTSAVTQHKYLLADKESLSATLQQLAKKVCQELIKQTELKTQNTFGKPGLEMSSLQALCVCHGNRREANQSRNAAPGKSFCQILTVPNSVSPSEHKCSPCATNWRYHGDSCYGFFKRNLTWDESKQYCTEQNARLVKAASQKTLEYITSRISSARWIGLSRQNSDKDWMWEDNSIFPKNMIDLSGNTRENMNCAYLYKGKIHPASCEDRHFLMCERKAGLTRVDQLL</sequence>
<dbReference type="SMART" id="SM00034">
    <property type="entry name" value="CLECT"/>
    <property type="match status" value="1"/>
</dbReference>
<keyword evidence="10" id="KW-1185">Reference proteome</keyword>
<dbReference type="Proteomes" id="UP001488838">
    <property type="component" value="Unassembled WGS sequence"/>
</dbReference>
<evidence type="ECO:0000256" key="1">
    <source>
        <dbReference type="ARBA" id="ARBA00004167"/>
    </source>
</evidence>
<organism evidence="9 10">
    <name type="scientific">Myodes glareolus</name>
    <name type="common">Bank vole</name>
    <name type="synonym">Clethrionomys glareolus</name>
    <dbReference type="NCBI Taxonomy" id="447135"/>
    <lineage>
        <taxon>Eukaryota</taxon>
        <taxon>Metazoa</taxon>
        <taxon>Chordata</taxon>
        <taxon>Craniata</taxon>
        <taxon>Vertebrata</taxon>
        <taxon>Euteleostomi</taxon>
        <taxon>Mammalia</taxon>
        <taxon>Eutheria</taxon>
        <taxon>Euarchontoglires</taxon>
        <taxon>Glires</taxon>
        <taxon>Rodentia</taxon>
        <taxon>Myomorpha</taxon>
        <taxon>Muroidea</taxon>
        <taxon>Cricetidae</taxon>
        <taxon>Arvicolinae</taxon>
        <taxon>Myodes</taxon>
    </lineage>
</organism>
<protein>
    <recommendedName>
        <fullName evidence="8">C-type lectin domain-containing protein</fullName>
    </recommendedName>
</protein>
<dbReference type="InterPro" id="IPR001304">
    <property type="entry name" value="C-type_lectin-like"/>
</dbReference>
<dbReference type="PANTHER" id="PTHR46490:SF2">
    <property type="entry name" value="C-TYPE LECTIN DOMAIN FAMILY 1 MEMBER B"/>
    <property type="match status" value="1"/>
</dbReference>
<evidence type="ECO:0000313" key="9">
    <source>
        <dbReference type="EMBL" id="KAK7799052.1"/>
    </source>
</evidence>
<dbReference type="PANTHER" id="PTHR46490">
    <property type="entry name" value="C-TYPE LECTIN DOMAIN FAMILY 12 MEMBER A-RELATED"/>
    <property type="match status" value="1"/>
</dbReference>
<dbReference type="InterPro" id="IPR016186">
    <property type="entry name" value="C-type_lectin-like/link_sf"/>
</dbReference>
<dbReference type="InterPro" id="IPR052309">
    <property type="entry name" value="C-type_Lectin_Domain_Fam1"/>
</dbReference>
<evidence type="ECO:0000313" key="10">
    <source>
        <dbReference type="Proteomes" id="UP001488838"/>
    </source>
</evidence>
<keyword evidence="5" id="KW-0472">Membrane</keyword>
<comment type="caution">
    <text evidence="9">The sequence shown here is derived from an EMBL/GenBank/DDBJ whole genome shotgun (WGS) entry which is preliminary data.</text>
</comment>
<evidence type="ECO:0000256" key="2">
    <source>
        <dbReference type="ARBA" id="ARBA00022692"/>
    </source>
</evidence>
<keyword evidence="2" id="KW-0812">Transmembrane</keyword>
<dbReference type="SUPFAM" id="SSF56436">
    <property type="entry name" value="C-type lectin-like"/>
    <property type="match status" value="1"/>
</dbReference>
<dbReference type="AlphaFoldDB" id="A0AAW0H8A2"/>
<keyword evidence="4" id="KW-1133">Transmembrane helix</keyword>
<evidence type="ECO:0000256" key="7">
    <source>
        <dbReference type="ARBA" id="ARBA00023180"/>
    </source>
</evidence>
<keyword evidence="7" id="KW-0325">Glycoprotein</keyword>
<reference evidence="9 10" key="1">
    <citation type="journal article" date="2023" name="bioRxiv">
        <title>Conserved and derived expression patterns and positive selection on dental genes reveal complex evolutionary context of ever-growing rodent molars.</title>
        <authorList>
            <person name="Calamari Z.T."/>
            <person name="Song A."/>
            <person name="Cohen E."/>
            <person name="Akter M."/>
            <person name="Roy R.D."/>
            <person name="Hallikas O."/>
            <person name="Christensen M.M."/>
            <person name="Li P."/>
            <person name="Marangoni P."/>
            <person name="Jernvall J."/>
            <person name="Klein O.D."/>
        </authorList>
    </citation>
    <scope>NUCLEOTIDE SEQUENCE [LARGE SCALE GENOMIC DNA]</scope>
    <source>
        <strain evidence="9">V071</strain>
    </source>
</reference>
<keyword evidence="6" id="KW-1015">Disulfide bond</keyword>
<dbReference type="InterPro" id="IPR016187">
    <property type="entry name" value="CTDL_fold"/>
</dbReference>